<evidence type="ECO:0000256" key="1">
    <source>
        <dbReference type="SAM" id="Phobius"/>
    </source>
</evidence>
<evidence type="ECO:0000313" key="2">
    <source>
        <dbReference type="Proteomes" id="UP000035680"/>
    </source>
</evidence>
<feature type="transmembrane region" description="Helical" evidence="1">
    <location>
        <begin position="24"/>
        <end position="46"/>
    </location>
</feature>
<keyword evidence="1" id="KW-0472">Membrane</keyword>
<keyword evidence="2" id="KW-1185">Reference proteome</keyword>
<dbReference type="AlphaFoldDB" id="A0A0K0FQ25"/>
<reference evidence="2" key="1">
    <citation type="submission" date="2014-07" db="EMBL/GenBank/DDBJ databases">
        <authorList>
            <person name="Martin A.A"/>
            <person name="De Silva N."/>
        </authorList>
    </citation>
    <scope>NUCLEOTIDE SEQUENCE</scope>
</reference>
<sequence>MVIIKDRKNKLPGLGASYLEDQLLTINIMIHSILSFGISIGGRGYINFSTNGRKLKSKVQFAANPATVISIIFHHLSGYGPMTCVGYKICRQKPASGDSMIFIFFKCYETLLIWFGRKLIYHTNNLLLPPDQKSSNNREY</sequence>
<dbReference type="WBParaSite" id="SVE_1150700.1">
    <property type="protein sequence ID" value="SVE_1150700.1"/>
    <property type="gene ID" value="SVE_1150700"/>
</dbReference>
<keyword evidence="1" id="KW-0812">Transmembrane</keyword>
<accession>A0A0K0FQ25</accession>
<evidence type="ECO:0000313" key="3">
    <source>
        <dbReference type="WBParaSite" id="SVE_1150700.1"/>
    </source>
</evidence>
<reference evidence="3" key="2">
    <citation type="submission" date="2015-08" db="UniProtKB">
        <authorList>
            <consortium name="WormBaseParasite"/>
        </authorList>
    </citation>
    <scope>IDENTIFICATION</scope>
</reference>
<dbReference type="Proteomes" id="UP000035680">
    <property type="component" value="Unassembled WGS sequence"/>
</dbReference>
<name>A0A0K0FQ25_STRVS</name>
<proteinExistence type="predicted"/>
<organism evidence="2 3">
    <name type="scientific">Strongyloides venezuelensis</name>
    <name type="common">Threadworm</name>
    <dbReference type="NCBI Taxonomy" id="75913"/>
    <lineage>
        <taxon>Eukaryota</taxon>
        <taxon>Metazoa</taxon>
        <taxon>Ecdysozoa</taxon>
        <taxon>Nematoda</taxon>
        <taxon>Chromadorea</taxon>
        <taxon>Rhabditida</taxon>
        <taxon>Tylenchina</taxon>
        <taxon>Panagrolaimomorpha</taxon>
        <taxon>Strongyloidoidea</taxon>
        <taxon>Strongyloididae</taxon>
        <taxon>Strongyloides</taxon>
    </lineage>
</organism>
<keyword evidence="1" id="KW-1133">Transmembrane helix</keyword>
<protein>
    <submittedName>
        <fullName evidence="3">LAGLIDADG_2 domain-containing protein</fullName>
    </submittedName>
</protein>